<evidence type="ECO:0000256" key="5">
    <source>
        <dbReference type="RuleBase" id="RU361279"/>
    </source>
</evidence>
<reference evidence="6 7" key="1">
    <citation type="submission" date="2016-11" db="EMBL/GenBank/DDBJ databases">
        <authorList>
            <person name="Jaros S."/>
            <person name="Januszkiewicz K."/>
            <person name="Wedrychowicz H."/>
        </authorList>
    </citation>
    <scope>NUCLEOTIDE SEQUENCE [LARGE SCALE GENOMIC DNA]</scope>
    <source>
        <strain evidence="6 7">DSM 15212</strain>
    </source>
</reference>
<dbReference type="Proteomes" id="UP000184465">
    <property type="component" value="Unassembled WGS sequence"/>
</dbReference>
<dbReference type="GO" id="GO:0005524">
    <property type="term" value="F:ATP binding"/>
    <property type="evidence" value="ECO:0007669"/>
    <property type="project" value="UniProtKB-KW"/>
</dbReference>
<keyword evidence="2 4" id="KW-0547">Nucleotide-binding</keyword>
<dbReference type="InterPro" id="IPR002698">
    <property type="entry name" value="FTHF_cligase"/>
</dbReference>
<name>A0A1M6Q1A5_PARC5</name>
<dbReference type="PIRSF" id="PIRSF006806">
    <property type="entry name" value="FTHF_cligase"/>
    <property type="match status" value="1"/>
</dbReference>
<dbReference type="PANTHER" id="PTHR23407">
    <property type="entry name" value="ATPASE INHIBITOR/5-FORMYLTETRAHYDROFOLATE CYCLO-LIGASE"/>
    <property type="match status" value="1"/>
</dbReference>
<evidence type="ECO:0000256" key="1">
    <source>
        <dbReference type="ARBA" id="ARBA00010638"/>
    </source>
</evidence>
<evidence type="ECO:0000256" key="4">
    <source>
        <dbReference type="PIRSR" id="PIRSR006806-1"/>
    </source>
</evidence>
<dbReference type="Pfam" id="PF01812">
    <property type="entry name" value="5-FTHF_cyc-lig"/>
    <property type="match status" value="1"/>
</dbReference>
<dbReference type="PANTHER" id="PTHR23407:SF1">
    <property type="entry name" value="5-FORMYLTETRAHYDROFOLATE CYCLO-LIGASE"/>
    <property type="match status" value="1"/>
</dbReference>
<keyword evidence="5" id="KW-0479">Metal-binding</keyword>
<feature type="binding site" evidence="4">
    <location>
        <begin position="137"/>
        <end position="145"/>
    </location>
    <ligand>
        <name>ATP</name>
        <dbReference type="ChEBI" id="CHEBI:30616"/>
    </ligand>
</feature>
<dbReference type="GO" id="GO:0046872">
    <property type="term" value="F:metal ion binding"/>
    <property type="evidence" value="ECO:0007669"/>
    <property type="project" value="UniProtKB-KW"/>
</dbReference>
<dbReference type="InterPro" id="IPR024185">
    <property type="entry name" value="FTHF_cligase-like_sf"/>
</dbReference>
<keyword evidence="5" id="KW-0460">Magnesium</keyword>
<evidence type="ECO:0000313" key="6">
    <source>
        <dbReference type="EMBL" id="SHK14009.1"/>
    </source>
</evidence>
<comment type="similarity">
    <text evidence="1 5">Belongs to the 5-formyltetrahydrofolate cyclo-ligase family.</text>
</comment>
<feature type="binding site" evidence="4">
    <location>
        <position position="52"/>
    </location>
    <ligand>
        <name>substrate</name>
    </ligand>
</feature>
<dbReference type="EMBL" id="FRAG01000029">
    <property type="protein sequence ID" value="SHK14009.1"/>
    <property type="molecule type" value="Genomic_DNA"/>
</dbReference>
<protein>
    <recommendedName>
        <fullName evidence="5">5-formyltetrahydrofolate cyclo-ligase</fullName>
        <ecNumber evidence="5">6.3.3.2</ecNumber>
    </recommendedName>
</protein>
<dbReference type="SUPFAM" id="SSF100950">
    <property type="entry name" value="NagB/RpiA/CoA transferase-like"/>
    <property type="match status" value="1"/>
</dbReference>
<dbReference type="GO" id="GO:0035999">
    <property type="term" value="P:tetrahydrofolate interconversion"/>
    <property type="evidence" value="ECO:0007669"/>
    <property type="project" value="TreeGrafter"/>
</dbReference>
<comment type="cofactor">
    <cofactor evidence="5">
        <name>Mg(2+)</name>
        <dbReference type="ChEBI" id="CHEBI:18420"/>
    </cofactor>
</comment>
<feature type="binding site" evidence="4">
    <location>
        <position position="57"/>
    </location>
    <ligand>
        <name>substrate</name>
    </ligand>
</feature>
<evidence type="ECO:0000256" key="3">
    <source>
        <dbReference type="ARBA" id="ARBA00022840"/>
    </source>
</evidence>
<keyword evidence="6" id="KW-0436">Ligase</keyword>
<dbReference type="NCBIfam" id="TIGR02727">
    <property type="entry name" value="MTHFS_bact"/>
    <property type="match status" value="1"/>
</dbReference>
<evidence type="ECO:0000256" key="2">
    <source>
        <dbReference type="ARBA" id="ARBA00022741"/>
    </source>
</evidence>
<gene>
    <name evidence="6" type="ORF">SAMN02745912_02382</name>
</gene>
<proteinExistence type="inferred from homology"/>
<dbReference type="GO" id="GO:0030272">
    <property type="term" value="F:5-formyltetrahydrofolate cyclo-ligase activity"/>
    <property type="evidence" value="ECO:0007669"/>
    <property type="project" value="UniProtKB-EC"/>
</dbReference>
<dbReference type="AlphaFoldDB" id="A0A1M6Q1A5"/>
<keyword evidence="3 4" id="KW-0067">ATP-binding</keyword>
<sequence length="195" mass="22863">MKTNTKKVLRKSMLIQRKEMKDEDVEKHSKEIISKLTDLEVFKESSNIMIYLSFRNEVDTYKLMDYCLNVGKKVIVPFCIEEERKIIPSEIKNPENELILNHFGYKEPDSSHLREVKIEDIDLVIVPGVVFDKQGNRIGFGGGYYDRFLKKLKDTTMTIAICYDYQIVERVPVNEFDMPVKSIITEKRIIRTSMV</sequence>
<feature type="binding site" evidence="4">
    <location>
        <begin position="6"/>
        <end position="10"/>
    </location>
    <ligand>
        <name>ATP</name>
        <dbReference type="ChEBI" id="CHEBI:30616"/>
    </ligand>
</feature>
<dbReference type="InterPro" id="IPR037171">
    <property type="entry name" value="NagB/RpiA_transferase-like"/>
</dbReference>
<dbReference type="STRING" id="1121301.SAMN02745912_02382"/>
<keyword evidence="7" id="KW-1185">Reference proteome</keyword>
<dbReference type="EC" id="6.3.3.2" evidence="5"/>
<dbReference type="GO" id="GO:0009396">
    <property type="term" value="P:folic acid-containing compound biosynthetic process"/>
    <property type="evidence" value="ECO:0007669"/>
    <property type="project" value="TreeGrafter"/>
</dbReference>
<evidence type="ECO:0000313" key="7">
    <source>
        <dbReference type="Proteomes" id="UP000184465"/>
    </source>
</evidence>
<organism evidence="6 7">
    <name type="scientific">Paramaledivibacter caminithermalis (strain DSM 15212 / CIP 107654 / DViRD3)</name>
    <name type="common">Clostridium caminithermale</name>
    <dbReference type="NCBI Taxonomy" id="1121301"/>
    <lineage>
        <taxon>Bacteria</taxon>
        <taxon>Bacillati</taxon>
        <taxon>Bacillota</taxon>
        <taxon>Clostridia</taxon>
        <taxon>Peptostreptococcales</taxon>
        <taxon>Caminicellaceae</taxon>
        <taxon>Paramaledivibacter</taxon>
    </lineage>
</organism>
<dbReference type="Gene3D" id="3.40.50.10420">
    <property type="entry name" value="NagB/RpiA/CoA transferase-like"/>
    <property type="match status" value="1"/>
</dbReference>
<dbReference type="RefSeq" id="WP_073150227.1">
    <property type="nucleotide sequence ID" value="NZ_FRAG01000029.1"/>
</dbReference>
<comment type="catalytic activity">
    <reaction evidence="5">
        <text>(6S)-5-formyl-5,6,7,8-tetrahydrofolate + ATP = (6R)-5,10-methenyltetrahydrofolate + ADP + phosphate</text>
        <dbReference type="Rhea" id="RHEA:10488"/>
        <dbReference type="ChEBI" id="CHEBI:30616"/>
        <dbReference type="ChEBI" id="CHEBI:43474"/>
        <dbReference type="ChEBI" id="CHEBI:57455"/>
        <dbReference type="ChEBI" id="CHEBI:57457"/>
        <dbReference type="ChEBI" id="CHEBI:456216"/>
        <dbReference type="EC" id="6.3.3.2"/>
    </reaction>
</comment>
<accession>A0A1M6Q1A5</accession>